<dbReference type="InterPro" id="IPR027470">
    <property type="entry name" value="Cation_efflux_CTD"/>
</dbReference>
<gene>
    <name evidence="11" type="ORF">N658DRAFT_417937</name>
</gene>
<feature type="region of interest" description="Disordered" evidence="7">
    <location>
        <begin position="1"/>
        <end position="48"/>
    </location>
</feature>
<evidence type="ECO:0000259" key="10">
    <source>
        <dbReference type="Pfam" id="PF16916"/>
    </source>
</evidence>
<dbReference type="SUPFAM" id="SSF161111">
    <property type="entry name" value="Cation efflux protein transmembrane domain-like"/>
    <property type="match status" value="1"/>
</dbReference>
<evidence type="ECO:0000256" key="5">
    <source>
        <dbReference type="ARBA" id="ARBA00023136"/>
    </source>
</evidence>
<evidence type="ECO:0000256" key="2">
    <source>
        <dbReference type="ARBA" id="ARBA00022448"/>
    </source>
</evidence>
<feature type="transmembrane region" description="Helical" evidence="8">
    <location>
        <begin position="333"/>
        <end position="353"/>
    </location>
</feature>
<dbReference type="NCBIfam" id="TIGR01297">
    <property type="entry name" value="CDF"/>
    <property type="match status" value="1"/>
</dbReference>
<dbReference type="GO" id="GO:0016020">
    <property type="term" value="C:membrane"/>
    <property type="evidence" value="ECO:0007669"/>
    <property type="project" value="UniProtKB-SubCell"/>
</dbReference>
<dbReference type="AlphaFoldDB" id="A0AAN6Q7K3"/>
<comment type="caution">
    <text evidence="11">The sequence shown here is derived from an EMBL/GenBank/DDBJ whole genome shotgun (WGS) entry which is preliminary data.</text>
</comment>
<dbReference type="FunFam" id="3.30.70.1350:FF:000003">
    <property type="entry name" value="Cation diffusion facilitator 1"/>
    <property type="match status" value="1"/>
</dbReference>
<dbReference type="InterPro" id="IPR050291">
    <property type="entry name" value="CDF_Transporter"/>
</dbReference>
<feature type="domain" description="Cation efflux protein transmembrane" evidence="9">
    <location>
        <begin position="189"/>
        <end position="380"/>
    </location>
</feature>
<reference evidence="11" key="2">
    <citation type="submission" date="2023-05" db="EMBL/GenBank/DDBJ databases">
        <authorList>
            <consortium name="Lawrence Berkeley National Laboratory"/>
            <person name="Steindorff A."/>
            <person name="Hensen N."/>
            <person name="Bonometti L."/>
            <person name="Westerberg I."/>
            <person name="Brannstrom I.O."/>
            <person name="Guillou S."/>
            <person name="Cros-Aarteil S."/>
            <person name="Calhoun S."/>
            <person name="Haridas S."/>
            <person name="Kuo A."/>
            <person name="Mondo S."/>
            <person name="Pangilinan J."/>
            <person name="Riley R."/>
            <person name="Labutti K."/>
            <person name="Andreopoulos B."/>
            <person name="Lipzen A."/>
            <person name="Chen C."/>
            <person name="Yanf M."/>
            <person name="Daum C."/>
            <person name="Ng V."/>
            <person name="Clum A."/>
            <person name="Ohm R."/>
            <person name="Martin F."/>
            <person name="Silar P."/>
            <person name="Natvig D."/>
            <person name="Lalanne C."/>
            <person name="Gautier V."/>
            <person name="Ament-Velasquez S.L."/>
            <person name="Kruys A."/>
            <person name="Hutchinson M.I."/>
            <person name="Powell A.J."/>
            <person name="Barry K."/>
            <person name="Miller A.N."/>
            <person name="Grigoriev I.V."/>
            <person name="Debuchy R."/>
            <person name="Gladieux P."/>
            <person name="Thoren M.H."/>
            <person name="Johannesson H."/>
        </authorList>
    </citation>
    <scope>NUCLEOTIDE SEQUENCE</scope>
    <source>
        <strain evidence="11">CBS 757.83</strain>
    </source>
</reference>
<organism evidence="11 12">
    <name type="scientific">Parathielavia hyrcaniae</name>
    <dbReference type="NCBI Taxonomy" id="113614"/>
    <lineage>
        <taxon>Eukaryota</taxon>
        <taxon>Fungi</taxon>
        <taxon>Dikarya</taxon>
        <taxon>Ascomycota</taxon>
        <taxon>Pezizomycotina</taxon>
        <taxon>Sordariomycetes</taxon>
        <taxon>Sordariomycetidae</taxon>
        <taxon>Sordariales</taxon>
        <taxon>Chaetomiaceae</taxon>
        <taxon>Parathielavia</taxon>
    </lineage>
</organism>
<name>A0AAN6Q7K3_9PEZI</name>
<evidence type="ECO:0000256" key="7">
    <source>
        <dbReference type="SAM" id="MobiDB-lite"/>
    </source>
</evidence>
<evidence type="ECO:0000256" key="6">
    <source>
        <dbReference type="SAM" id="Coils"/>
    </source>
</evidence>
<dbReference type="Gene3D" id="3.30.70.1350">
    <property type="entry name" value="Cation efflux protein, cytoplasmic domain"/>
    <property type="match status" value="1"/>
</dbReference>
<dbReference type="InterPro" id="IPR027469">
    <property type="entry name" value="Cation_efflux_TMD_sf"/>
</dbReference>
<keyword evidence="3 8" id="KW-0812">Transmembrane</keyword>
<feature type="transmembrane region" description="Helical" evidence="8">
    <location>
        <begin position="184"/>
        <end position="205"/>
    </location>
</feature>
<feature type="transmembrane region" description="Helical" evidence="8">
    <location>
        <begin position="359"/>
        <end position="385"/>
    </location>
</feature>
<dbReference type="PANTHER" id="PTHR43840:SF12">
    <property type="entry name" value="CATION DIFFUSION FACILITATOR 1 (AFU_ORTHOLOGUE AFUA_1G14440)"/>
    <property type="match status" value="1"/>
</dbReference>
<dbReference type="InterPro" id="IPR036837">
    <property type="entry name" value="Cation_efflux_CTD_sf"/>
</dbReference>
<evidence type="ECO:0000256" key="3">
    <source>
        <dbReference type="ARBA" id="ARBA00022692"/>
    </source>
</evidence>
<feature type="domain" description="Cation efflux protein cytoplasmic" evidence="10">
    <location>
        <begin position="399"/>
        <end position="461"/>
    </location>
</feature>
<dbReference type="GO" id="GO:0098771">
    <property type="term" value="P:inorganic ion homeostasis"/>
    <property type="evidence" value="ECO:0007669"/>
    <property type="project" value="UniProtKB-ARBA"/>
</dbReference>
<dbReference type="GO" id="GO:0030003">
    <property type="term" value="P:intracellular monoatomic cation homeostasis"/>
    <property type="evidence" value="ECO:0007669"/>
    <property type="project" value="UniProtKB-ARBA"/>
</dbReference>
<feature type="coiled-coil region" evidence="6">
    <location>
        <begin position="143"/>
        <end position="174"/>
    </location>
</feature>
<feature type="transmembrane region" description="Helical" evidence="8">
    <location>
        <begin position="290"/>
        <end position="313"/>
    </location>
</feature>
<keyword evidence="2" id="KW-0813">Transport</keyword>
<evidence type="ECO:0000313" key="12">
    <source>
        <dbReference type="Proteomes" id="UP001305647"/>
    </source>
</evidence>
<evidence type="ECO:0000256" key="8">
    <source>
        <dbReference type="SAM" id="Phobius"/>
    </source>
</evidence>
<dbReference type="GO" id="GO:0008324">
    <property type="term" value="F:monoatomic cation transmembrane transporter activity"/>
    <property type="evidence" value="ECO:0007669"/>
    <property type="project" value="InterPro"/>
</dbReference>
<feature type="region of interest" description="Disordered" evidence="7">
    <location>
        <begin position="102"/>
        <end position="123"/>
    </location>
</feature>
<sequence>MDQPDLSNSISLHPHPFKTQSDTASRMARSPSPMSRGGASTAVEATDGGDDAAVARHLTVNATDVEVESQRAGRFAFVGAENDPYGLSQRYKTASELAEIKANTSRKRDAARQPAGTADESKLLPTSNLSSYLKPFGSKAATARRLERYYQAQNETIERLLKSVEEHCAEARQEQGDDHLKFKIAVWGSLVANVILAALQLYAAISSGSLSLFTTMADAIFDPLSNVTLILTNRAVRRVDPARFPSGKARLETVGNIVFCFLMTAVSLIIIAFAARELAEHRDGDGLKPFVLPSIVSVCAAFATKLALFLYTWSIKDKYSQVRILWQDHRNDLLVNGFGILTSVGGSKLVWWLDPAGAIVLSVVISTLWLRTAFTEFLLLVGVVAPVEIQQLITYVCVTHSPAVRQIDTVRAYHSGPRLIAEVDVVMDPDASLMETHDVAEELQIKLERLPDVERAYVHVDYETTHKPEHGFKKDL</sequence>
<dbReference type="Gene3D" id="1.20.1510.10">
    <property type="entry name" value="Cation efflux protein transmembrane domain"/>
    <property type="match status" value="1"/>
</dbReference>
<dbReference type="Proteomes" id="UP001305647">
    <property type="component" value="Unassembled WGS sequence"/>
</dbReference>
<feature type="transmembrane region" description="Helical" evidence="8">
    <location>
        <begin position="253"/>
        <end position="275"/>
    </location>
</feature>
<feature type="compositionally biased region" description="Low complexity" evidence="7">
    <location>
        <begin position="24"/>
        <end position="36"/>
    </location>
</feature>
<evidence type="ECO:0000256" key="4">
    <source>
        <dbReference type="ARBA" id="ARBA00022989"/>
    </source>
</evidence>
<keyword evidence="6" id="KW-0175">Coiled coil</keyword>
<proteinExistence type="predicted"/>
<evidence type="ECO:0008006" key="13">
    <source>
        <dbReference type="Google" id="ProtNLM"/>
    </source>
</evidence>
<keyword evidence="5 8" id="KW-0472">Membrane</keyword>
<accession>A0AAN6Q7K3</accession>
<dbReference type="InterPro" id="IPR002524">
    <property type="entry name" value="Cation_efflux"/>
</dbReference>
<dbReference type="InterPro" id="IPR058533">
    <property type="entry name" value="Cation_efflux_TM"/>
</dbReference>
<dbReference type="SUPFAM" id="SSF160240">
    <property type="entry name" value="Cation efflux protein cytoplasmic domain-like"/>
    <property type="match status" value="1"/>
</dbReference>
<dbReference type="FunFam" id="1.20.1510.10:FF:000005">
    <property type="entry name" value="Putative Cation diffusion facilitator 1"/>
    <property type="match status" value="1"/>
</dbReference>
<evidence type="ECO:0000313" key="11">
    <source>
        <dbReference type="EMBL" id="KAK4105048.1"/>
    </source>
</evidence>
<comment type="subcellular location">
    <subcellularLocation>
        <location evidence="1">Membrane</location>
        <topology evidence="1">Multi-pass membrane protein</topology>
    </subcellularLocation>
</comment>
<evidence type="ECO:0000259" key="9">
    <source>
        <dbReference type="Pfam" id="PF01545"/>
    </source>
</evidence>
<keyword evidence="12" id="KW-1185">Reference proteome</keyword>
<keyword evidence="4 8" id="KW-1133">Transmembrane helix</keyword>
<protein>
    <recommendedName>
        <fullName evidence="13">Cation diffusion facilitator 1</fullName>
    </recommendedName>
</protein>
<feature type="compositionally biased region" description="Polar residues" evidence="7">
    <location>
        <begin position="1"/>
        <end position="11"/>
    </location>
</feature>
<dbReference type="Pfam" id="PF16916">
    <property type="entry name" value="ZT_dimer"/>
    <property type="match status" value="1"/>
</dbReference>
<dbReference type="Pfam" id="PF01545">
    <property type="entry name" value="Cation_efflux"/>
    <property type="match status" value="1"/>
</dbReference>
<dbReference type="EMBL" id="MU863626">
    <property type="protein sequence ID" value="KAK4105048.1"/>
    <property type="molecule type" value="Genomic_DNA"/>
</dbReference>
<dbReference type="PANTHER" id="PTHR43840">
    <property type="entry name" value="MITOCHONDRIAL METAL TRANSPORTER 1-RELATED"/>
    <property type="match status" value="1"/>
</dbReference>
<evidence type="ECO:0000256" key="1">
    <source>
        <dbReference type="ARBA" id="ARBA00004141"/>
    </source>
</evidence>
<reference evidence="11" key="1">
    <citation type="journal article" date="2023" name="Mol. Phylogenet. Evol.">
        <title>Genome-scale phylogeny and comparative genomics of the fungal order Sordariales.</title>
        <authorList>
            <person name="Hensen N."/>
            <person name="Bonometti L."/>
            <person name="Westerberg I."/>
            <person name="Brannstrom I.O."/>
            <person name="Guillou S."/>
            <person name="Cros-Aarteil S."/>
            <person name="Calhoun S."/>
            <person name="Haridas S."/>
            <person name="Kuo A."/>
            <person name="Mondo S."/>
            <person name="Pangilinan J."/>
            <person name="Riley R."/>
            <person name="LaButti K."/>
            <person name="Andreopoulos B."/>
            <person name="Lipzen A."/>
            <person name="Chen C."/>
            <person name="Yan M."/>
            <person name="Daum C."/>
            <person name="Ng V."/>
            <person name="Clum A."/>
            <person name="Steindorff A."/>
            <person name="Ohm R.A."/>
            <person name="Martin F."/>
            <person name="Silar P."/>
            <person name="Natvig D.O."/>
            <person name="Lalanne C."/>
            <person name="Gautier V."/>
            <person name="Ament-Velasquez S.L."/>
            <person name="Kruys A."/>
            <person name="Hutchinson M.I."/>
            <person name="Powell A.J."/>
            <person name="Barry K."/>
            <person name="Miller A.N."/>
            <person name="Grigoriev I.V."/>
            <person name="Debuchy R."/>
            <person name="Gladieux P."/>
            <person name="Hiltunen Thoren M."/>
            <person name="Johannesson H."/>
        </authorList>
    </citation>
    <scope>NUCLEOTIDE SEQUENCE</scope>
    <source>
        <strain evidence="11">CBS 757.83</strain>
    </source>
</reference>